<comment type="caution">
    <text evidence="14">The sequence shown here is derived from an EMBL/GenBank/DDBJ whole genome shotgun (WGS) entry which is preliminary data.</text>
</comment>
<evidence type="ECO:0000256" key="10">
    <source>
        <dbReference type="SAM" id="Phobius"/>
    </source>
</evidence>
<dbReference type="InterPro" id="IPR011035">
    <property type="entry name" value="Ribosomal_bL25/Gln-tRNA_synth"/>
</dbReference>
<dbReference type="Gene3D" id="3.40.50.620">
    <property type="entry name" value="HUPs"/>
    <property type="match status" value="1"/>
</dbReference>
<feature type="binding site" evidence="8">
    <location>
        <begin position="67"/>
        <end position="73"/>
    </location>
    <ligand>
        <name>ATP</name>
        <dbReference type="ChEBI" id="CHEBI:30616"/>
    </ligand>
</feature>
<feature type="short sequence motif" description="'KMSKS' region" evidence="8">
    <location>
        <begin position="292"/>
        <end position="296"/>
    </location>
</feature>
<proteinExistence type="inferred from homology"/>
<dbReference type="InterPro" id="IPR050132">
    <property type="entry name" value="Gln/Glu-tRNA_Ligase"/>
</dbReference>
<keyword evidence="3 8" id="KW-0547">Nucleotide-binding</keyword>
<dbReference type="HAMAP" id="MF_00126">
    <property type="entry name" value="Gln_tRNA_synth"/>
    <property type="match status" value="1"/>
</dbReference>
<dbReference type="InterPro" id="IPR004514">
    <property type="entry name" value="Gln-tRNA-synth"/>
</dbReference>
<evidence type="ECO:0000256" key="4">
    <source>
        <dbReference type="ARBA" id="ARBA00022840"/>
    </source>
</evidence>
<evidence type="ECO:0000259" key="11">
    <source>
        <dbReference type="Pfam" id="PF00749"/>
    </source>
</evidence>
<dbReference type="InterPro" id="IPR000924">
    <property type="entry name" value="Glu/Gln-tRNA-synth"/>
</dbReference>
<feature type="domain" description="Glutamyl/glutaminyl-tRNA synthetase class Ib anti-codon binding" evidence="12">
    <location>
        <begin position="364"/>
        <end position="464"/>
    </location>
</feature>
<feature type="binding site" evidence="8">
    <location>
        <position position="93"/>
    </location>
    <ligand>
        <name>L-glutamine</name>
        <dbReference type="ChEBI" id="CHEBI:58359"/>
    </ligand>
</feature>
<evidence type="ECO:0000256" key="6">
    <source>
        <dbReference type="ARBA" id="ARBA00023146"/>
    </source>
</evidence>
<keyword evidence="6 8" id="KW-0030">Aminoacyl-tRNA synthetase</keyword>
<dbReference type="InterPro" id="IPR020056">
    <property type="entry name" value="Rbsml_bL25/Gln-tRNA_synth_N"/>
</dbReference>
<dbReference type="InterPro" id="IPR049437">
    <property type="entry name" value="tRNA-synt_1c_C2"/>
</dbReference>
<evidence type="ECO:0000256" key="3">
    <source>
        <dbReference type="ARBA" id="ARBA00022741"/>
    </source>
</evidence>
<feature type="binding site" evidence="8">
    <location>
        <begin position="285"/>
        <end position="286"/>
    </location>
    <ligand>
        <name>ATP</name>
        <dbReference type="ChEBI" id="CHEBI:30616"/>
    </ligand>
</feature>
<dbReference type="GO" id="GO:0016874">
    <property type="term" value="F:ligase activity"/>
    <property type="evidence" value="ECO:0007669"/>
    <property type="project" value="UniProtKB-KW"/>
</dbReference>
<sequence>MVFINLFLFNYLLFIALMSNFVLMIEEEKEEKSLNFIEEIIEEDIRTGKHGGRVLTRFPPEPNGYLHIGHAKSICLNFGLAQKYNGKTNLRFDDTNPVTEDTEYVESIKNDIKWLGFQWAEELYTSDYFETLYEYAVKLIKKGLAYVDDSTPEEIAAAKGSPTEPGIPTPYRDRSIEENLKLFQEMREGKYKDGEKVLRAKIDLASPNMHMRDPILYRIKHAHHHRTGDKWCIYPMYDFAHGQSDSIEKITHSICTLEFVPHRQLYDWLIEQLEIFPSKQYEFARLNLSYTVMSKRKLLQLVNEKYVEGWDDPRMPTISGLRRRGYTPESIRNFCERIGIQKRENMIDVSLLEFCIREDLNKTAWRRMAVLDPIKLIITNYPEGQVEELIGENNPEVEGGDGSRIIPFSKELWIEREDFMENPPKKFFRLGPGLSVRLKHAYIVECHDFKKDENGKVTEVYCTYVPNSKSGEDTSGLKVKGTIHWVSTDHAKEAEVRLYDRLFNVENPAAEEDFRKVLNPESLKVVPKAYIEPDLANAVAGKGYQFIRLGYFNLDTSSTAEKLVFNRTVTLKDSWAKEVKKGS</sequence>
<evidence type="ECO:0000256" key="5">
    <source>
        <dbReference type="ARBA" id="ARBA00022917"/>
    </source>
</evidence>
<dbReference type="NCBIfam" id="NF011291">
    <property type="entry name" value="PRK14703.1"/>
    <property type="match status" value="1"/>
</dbReference>
<dbReference type="InterPro" id="IPR001412">
    <property type="entry name" value="aa-tRNA-synth_I_CS"/>
</dbReference>
<dbReference type="SUPFAM" id="SSF50715">
    <property type="entry name" value="Ribosomal protein L25-like"/>
    <property type="match status" value="1"/>
</dbReference>
<name>A0ABP8R1U9_9SPHI</name>
<feature type="binding site" evidence="8">
    <location>
        <begin position="61"/>
        <end position="63"/>
    </location>
    <ligand>
        <name>ATP</name>
        <dbReference type="ChEBI" id="CHEBI:30616"/>
    </ligand>
</feature>
<dbReference type="Proteomes" id="UP001500394">
    <property type="component" value="Unassembled WGS sequence"/>
</dbReference>
<evidence type="ECO:0000256" key="9">
    <source>
        <dbReference type="RuleBase" id="RU363037"/>
    </source>
</evidence>
<dbReference type="PROSITE" id="PS00178">
    <property type="entry name" value="AA_TRNA_LIGASE_I"/>
    <property type="match status" value="1"/>
</dbReference>
<dbReference type="EMBL" id="BAABGR010000015">
    <property type="protein sequence ID" value="GAA4515643.1"/>
    <property type="molecule type" value="Genomic_DNA"/>
</dbReference>
<accession>A0ABP8R1U9</accession>
<dbReference type="PANTHER" id="PTHR43097">
    <property type="entry name" value="GLUTAMINE-TRNA LIGASE"/>
    <property type="match status" value="1"/>
</dbReference>
<evidence type="ECO:0000259" key="12">
    <source>
        <dbReference type="Pfam" id="PF03950"/>
    </source>
</evidence>
<dbReference type="CDD" id="cd00807">
    <property type="entry name" value="GlnRS_core"/>
    <property type="match status" value="1"/>
</dbReference>
<keyword evidence="2 8" id="KW-0436">Ligase</keyword>
<comment type="subunit">
    <text evidence="8">Monomer.</text>
</comment>
<evidence type="ECO:0000259" key="13">
    <source>
        <dbReference type="Pfam" id="PF20974"/>
    </source>
</evidence>
<evidence type="ECO:0000256" key="8">
    <source>
        <dbReference type="HAMAP-Rule" id="MF_00126"/>
    </source>
</evidence>
<protein>
    <recommendedName>
        <fullName evidence="8">Glutamine--tRNA ligase</fullName>
        <ecNumber evidence="8">6.1.1.18</ecNumber>
    </recommendedName>
    <alternativeName>
        <fullName evidence="8">Glutaminyl-tRNA synthetase</fullName>
        <shortName evidence="8">GlnRS</shortName>
    </alternativeName>
</protein>
<comment type="caution">
    <text evidence="8">Lacks conserved residue(s) required for the propagation of feature annotation.</text>
</comment>
<dbReference type="SUPFAM" id="SSF52374">
    <property type="entry name" value="Nucleotidylyl transferase"/>
    <property type="match status" value="1"/>
</dbReference>
<dbReference type="Pfam" id="PF20974">
    <property type="entry name" value="tRNA-synt_1c_C2"/>
    <property type="match status" value="1"/>
</dbReference>
<dbReference type="InterPro" id="IPR020059">
    <property type="entry name" value="Glu/Gln-tRNA-synth_Ib_codon-bd"/>
</dbReference>
<evidence type="ECO:0000313" key="14">
    <source>
        <dbReference type="EMBL" id="GAA4515643.1"/>
    </source>
</evidence>
<comment type="similarity">
    <text evidence="8 9">Belongs to the class-I aminoacyl-tRNA synthetase family.</text>
</comment>
<feature type="domain" description="Glutamyl/glutaminyl-tRNA synthetase class Ib catalytic" evidence="11">
    <location>
        <begin position="54"/>
        <end position="361"/>
    </location>
</feature>
<keyword evidence="10" id="KW-0472">Membrane</keyword>
<dbReference type="NCBIfam" id="TIGR00440">
    <property type="entry name" value="glnS"/>
    <property type="match status" value="1"/>
</dbReference>
<dbReference type="Pfam" id="PF03950">
    <property type="entry name" value="tRNA-synt_1c_C"/>
    <property type="match status" value="1"/>
</dbReference>
<keyword evidence="5 8" id="KW-0648">Protein biosynthesis</keyword>
<keyword evidence="1 8" id="KW-0963">Cytoplasm</keyword>
<keyword evidence="10" id="KW-1133">Transmembrane helix</keyword>
<gene>
    <name evidence="8" type="primary">glnS</name>
    <name evidence="14" type="ORF">GCM10023173_13710</name>
</gene>
<dbReference type="Gene3D" id="2.40.240.10">
    <property type="entry name" value="Ribosomal Protein L25, Chain P"/>
    <property type="match status" value="2"/>
</dbReference>
<feature type="short sequence motif" description="'HIGH' region" evidence="8">
    <location>
        <begin position="60"/>
        <end position="70"/>
    </location>
</feature>
<feature type="binding site" evidence="8">
    <location>
        <begin position="293"/>
        <end position="295"/>
    </location>
    <ligand>
        <name>ATP</name>
        <dbReference type="ChEBI" id="CHEBI:30616"/>
    </ligand>
</feature>
<evidence type="ECO:0000313" key="15">
    <source>
        <dbReference type="Proteomes" id="UP001500394"/>
    </source>
</evidence>
<comment type="catalytic activity">
    <reaction evidence="7 8">
        <text>tRNA(Gln) + L-glutamine + ATP = L-glutaminyl-tRNA(Gln) + AMP + diphosphate</text>
        <dbReference type="Rhea" id="RHEA:20121"/>
        <dbReference type="Rhea" id="RHEA-COMP:9662"/>
        <dbReference type="Rhea" id="RHEA-COMP:9681"/>
        <dbReference type="ChEBI" id="CHEBI:30616"/>
        <dbReference type="ChEBI" id="CHEBI:33019"/>
        <dbReference type="ChEBI" id="CHEBI:58359"/>
        <dbReference type="ChEBI" id="CHEBI:78442"/>
        <dbReference type="ChEBI" id="CHEBI:78521"/>
        <dbReference type="ChEBI" id="CHEBI:456215"/>
        <dbReference type="EC" id="6.1.1.18"/>
    </reaction>
</comment>
<dbReference type="InterPro" id="IPR022861">
    <property type="entry name" value="Gln_tRNA_ligase_bac"/>
</dbReference>
<keyword evidence="10" id="KW-0812">Transmembrane</keyword>
<dbReference type="InterPro" id="IPR014729">
    <property type="entry name" value="Rossmann-like_a/b/a_fold"/>
</dbReference>
<feature type="binding site" evidence="8">
    <location>
        <position position="237"/>
    </location>
    <ligand>
        <name>L-glutamine</name>
        <dbReference type="ChEBI" id="CHEBI:58359"/>
    </ligand>
</feature>
<reference evidence="15" key="1">
    <citation type="journal article" date="2019" name="Int. J. Syst. Evol. Microbiol.">
        <title>The Global Catalogue of Microorganisms (GCM) 10K type strain sequencing project: providing services to taxonomists for standard genome sequencing and annotation.</title>
        <authorList>
            <consortium name="The Broad Institute Genomics Platform"/>
            <consortium name="The Broad Institute Genome Sequencing Center for Infectious Disease"/>
            <person name="Wu L."/>
            <person name="Ma J."/>
        </authorList>
    </citation>
    <scope>NUCLEOTIDE SEQUENCE [LARGE SCALE GENOMIC DNA]</scope>
    <source>
        <strain evidence="15">JCM 17858</strain>
    </source>
</reference>
<dbReference type="PRINTS" id="PR00987">
    <property type="entry name" value="TRNASYNTHGLU"/>
</dbReference>
<organism evidence="14 15">
    <name type="scientific">Sphingobacterium thermophilum</name>
    <dbReference type="NCBI Taxonomy" id="768534"/>
    <lineage>
        <taxon>Bacteria</taxon>
        <taxon>Pseudomonadati</taxon>
        <taxon>Bacteroidota</taxon>
        <taxon>Sphingobacteriia</taxon>
        <taxon>Sphingobacteriales</taxon>
        <taxon>Sphingobacteriaceae</taxon>
        <taxon>Sphingobacterium</taxon>
    </lineage>
</organism>
<dbReference type="Pfam" id="PF00749">
    <property type="entry name" value="tRNA-synt_1c"/>
    <property type="match status" value="1"/>
</dbReference>
<evidence type="ECO:0000256" key="1">
    <source>
        <dbReference type="ARBA" id="ARBA00022490"/>
    </source>
</evidence>
<dbReference type="InterPro" id="IPR020058">
    <property type="entry name" value="Glu/Gln-tRNA-synth_Ib_cat-dom"/>
</dbReference>
<feature type="transmembrane region" description="Helical" evidence="10">
    <location>
        <begin position="6"/>
        <end position="25"/>
    </location>
</feature>
<keyword evidence="15" id="KW-1185">Reference proteome</keyword>
<comment type="subcellular location">
    <subcellularLocation>
        <location evidence="8">Cytoplasm</location>
    </subcellularLocation>
</comment>
<feature type="domain" description="tRNA synthetases class I (E and Q) anti-codon binding" evidence="13">
    <location>
        <begin position="482"/>
        <end position="555"/>
    </location>
</feature>
<dbReference type="PANTHER" id="PTHR43097:SF5">
    <property type="entry name" value="GLUTAMATE--TRNA LIGASE"/>
    <property type="match status" value="1"/>
</dbReference>
<dbReference type="EC" id="6.1.1.18" evidence="8"/>
<evidence type="ECO:0000256" key="7">
    <source>
        <dbReference type="ARBA" id="ARBA00048270"/>
    </source>
</evidence>
<keyword evidence="4 8" id="KW-0067">ATP-binding</keyword>
<feature type="binding site" evidence="8">
    <location>
        <position position="256"/>
    </location>
    <ligand>
        <name>ATP</name>
        <dbReference type="ChEBI" id="CHEBI:30616"/>
    </ligand>
</feature>
<evidence type="ECO:0000256" key="2">
    <source>
        <dbReference type="ARBA" id="ARBA00022598"/>
    </source>
</evidence>